<sequence>MSTGQINTLLDLWAATLIKHQDSPPFTGHWDLYETIDSTPLGNVTWETFSMSYNGEKPANNVPPQMAAKYNMWFCDPHLLVHHMLSNPDFTMEIKYVPYQDYTNEDKCCYKNFFSEDPETHGSAFVPPIVGSNKTTVSVATGHTEYHPLYLSIGNIFNGVQRTHHNGVVLVGLAIPKSTKEHLEDKDFCNLHCQIFHSSLTKIFDSVKPNMTIPNVVHCPDSHYWHVIYGLGLYIANYPEQLVLLGVVQNWCPKCLNHRRNLKGDGPSLLWCREHTNLLIQELKHANLWYDYGIIQEVMPFINDFPQVDIHELLLPDLLHQIIKGTFKDHLVDWVEDYLYSNRIAAVAPFAARQHSFKQWTGDDSKALMKVYLPAIKGHVPQDVVHTFSAFLDFCYIVRQDMITEDDLIQLQDVLDWFHQYHKIFKTMGVVLGFSFLRQHSLNHYSLMIRLYGALNSLCSSITESKHIKAVKEPWHHSNRYKALGQMLLTNQHLNKIAAAQSDFDACGNHKSLDDYDDGDNNNDNENDDAPQAHLNHLCVNELQNQTAEGDAANVIDGPTVQAHVELAVMPMLGGAHDVSALMHDLKLPNFPTMIQQFLHNQLHITDHEPPKFDPATAPAFMGRVFVFSSAAASFYAPSDLSGTGGMQRKHIQATTSWQGGPARNDCIFVSMNDKVNCGLDGLAIVRVLHFLVVHWFAYITDSWDPDTGMYLITSSSHDDGTPDISIIHIDCIFCAAHLIPLYGANFLPHEIGPHDSYNMFHAFYVNKYADHHAFEVA</sequence>
<evidence type="ECO:0000313" key="2">
    <source>
        <dbReference type="Proteomes" id="UP000807769"/>
    </source>
</evidence>
<dbReference type="EMBL" id="JABBWG010000022">
    <property type="protein sequence ID" value="KAG1813895.1"/>
    <property type="molecule type" value="Genomic_DNA"/>
</dbReference>
<accession>A0A9P7JC81</accession>
<keyword evidence="2" id="KW-1185">Reference proteome</keyword>
<comment type="caution">
    <text evidence="1">The sequence shown here is derived from an EMBL/GenBank/DDBJ whole genome shotgun (WGS) entry which is preliminary data.</text>
</comment>
<dbReference type="Proteomes" id="UP000807769">
    <property type="component" value="Unassembled WGS sequence"/>
</dbReference>
<protein>
    <submittedName>
        <fullName evidence="1">Uncharacterized protein</fullName>
    </submittedName>
</protein>
<name>A0A9P7JC81_9AGAM</name>
<reference evidence="1" key="1">
    <citation type="journal article" date="2020" name="New Phytol.">
        <title>Comparative genomics reveals dynamic genome evolution in host specialist ectomycorrhizal fungi.</title>
        <authorList>
            <person name="Lofgren L.A."/>
            <person name="Nguyen N.H."/>
            <person name="Vilgalys R."/>
            <person name="Ruytinx J."/>
            <person name="Liao H.L."/>
            <person name="Branco S."/>
            <person name="Kuo A."/>
            <person name="LaButti K."/>
            <person name="Lipzen A."/>
            <person name="Andreopoulos W."/>
            <person name="Pangilinan J."/>
            <person name="Riley R."/>
            <person name="Hundley H."/>
            <person name="Na H."/>
            <person name="Barry K."/>
            <person name="Grigoriev I.V."/>
            <person name="Stajich J.E."/>
            <person name="Kennedy P.G."/>
        </authorList>
    </citation>
    <scope>NUCLEOTIDE SEQUENCE</scope>
    <source>
        <strain evidence="1">MN1</strain>
    </source>
</reference>
<dbReference type="AlphaFoldDB" id="A0A9P7JC81"/>
<proteinExistence type="predicted"/>
<organism evidence="1 2">
    <name type="scientific">Suillus subaureus</name>
    <dbReference type="NCBI Taxonomy" id="48587"/>
    <lineage>
        <taxon>Eukaryota</taxon>
        <taxon>Fungi</taxon>
        <taxon>Dikarya</taxon>
        <taxon>Basidiomycota</taxon>
        <taxon>Agaricomycotina</taxon>
        <taxon>Agaricomycetes</taxon>
        <taxon>Agaricomycetidae</taxon>
        <taxon>Boletales</taxon>
        <taxon>Suillineae</taxon>
        <taxon>Suillaceae</taxon>
        <taxon>Suillus</taxon>
    </lineage>
</organism>
<dbReference type="InterPro" id="IPR041078">
    <property type="entry name" value="Plavaka"/>
</dbReference>
<evidence type="ECO:0000313" key="1">
    <source>
        <dbReference type="EMBL" id="KAG1813895.1"/>
    </source>
</evidence>
<gene>
    <name evidence="1" type="ORF">BJ212DRAFT_1447696</name>
</gene>
<dbReference type="GeneID" id="64632452"/>
<dbReference type="OrthoDB" id="3199698at2759"/>
<dbReference type="RefSeq" id="XP_041191531.1">
    <property type="nucleotide sequence ID" value="XM_041338436.1"/>
</dbReference>
<dbReference type="Pfam" id="PF18759">
    <property type="entry name" value="Plavaka"/>
    <property type="match status" value="1"/>
</dbReference>